<keyword evidence="6" id="KW-0479">Metal-binding</keyword>
<comment type="cofactor">
    <cofactor evidence="1">
        <name>Zn(2+)</name>
        <dbReference type="ChEBI" id="CHEBI:29105"/>
    </cofactor>
</comment>
<sequence length="263" mass="28224">MLFGNIAPSPYDLQFSLLGVPIRVHPSFWVITLLMGVMGSSSAPADAVMWVVAVFVSIVVHEMGHAIVQRRFGGKPHVVLYSFGGLAFGNGADEAPSKQILISLAGPAAGFLLAMLTVAAIAATGRAIVPHADQTQFNAIVQQYRGAQGFTLPWGTYWFGAFSSPQLSRLVHDLLYVNIWWGILNLMPVYPLDGGQIARQLLLYARSPSWGVQASLKLSIGVAAALALWFFMSGAQFAAVLFGMLGYSNYQTLGAYRNSRGGG</sequence>
<dbReference type="Proteomes" id="UP000315440">
    <property type="component" value="Unassembled WGS sequence"/>
</dbReference>
<dbReference type="PANTHER" id="PTHR39188">
    <property type="entry name" value="MEMBRANE-ASSOCIATED ZINC METALLOPROTEASE M50B"/>
    <property type="match status" value="1"/>
</dbReference>
<keyword evidence="5 12" id="KW-0812">Transmembrane</keyword>
<feature type="domain" description="Peptidase M50" evidence="13">
    <location>
        <begin position="51"/>
        <end position="225"/>
    </location>
</feature>
<comment type="subcellular location">
    <subcellularLocation>
        <location evidence="2">Membrane</location>
        <topology evidence="2">Multi-pass membrane protein</topology>
    </subcellularLocation>
</comment>
<reference evidence="14 15" key="1">
    <citation type="submission" date="2019-02" db="EMBL/GenBank/DDBJ databases">
        <title>Deep-cultivation of Planctomycetes and their phenomic and genomic characterization uncovers novel biology.</title>
        <authorList>
            <person name="Wiegand S."/>
            <person name="Jogler M."/>
            <person name="Boedeker C."/>
            <person name="Pinto D."/>
            <person name="Vollmers J."/>
            <person name="Rivas-Marin E."/>
            <person name="Kohn T."/>
            <person name="Peeters S.H."/>
            <person name="Heuer A."/>
            <person name="Rast P."/>
            <person name="Oberbeckmann S."/>
            <person name="Bunk B."/>
            <person name="Jeske O."/>
            <person name="Meyerdierks A."/>
            <person name="Storesund J.E."/>
            <person name="Kallscheuer N."/>
            <person name="Luecker S."/>
            <person name="Lage O.M."/>
            <person name="Pohl T."/>
            <person name="Merkel B.J."/>
            <person name="Hornburger P."/>
            <person name="Mueller R.-W."/>
            <person name="Bruemmer F."/>
            <person name="Labrenz M."/>
            <person name="Spormann A.M."/>
            <person name="Op Den Camp H."/>
            <person name="Overmann J."/>
            <person name="Amann R."/>
            <person name="Jetten M.S.M."/>
            <person name="Mascher T."/>
            <person name="Medema M.H."/>
            <person name="Devos D.P."/>
            <person name="Kaster A.-K."/>
            <person name="Ovreas L."/>
            <person name="Rohde M."/>
            <person name="Galperin M.Y."/>
            <person name="Jogler C."/>
        </authorList>
    </citation>
    <scope>NUCLEOTIDE SEQUENCE [LARGE SCALE GENOMIC DNA]</scope>
    <source>
        <strain evidence="14 15">Mal64</strain>
    </source>
</reference>
<feature type="transmembrane region" description="Helical" evidence="12">
    <location>
        <begin position="218"/>
        <end position="247"/>
    </location>
</feature>
<dbReference type="GO" id="GO:0006508">
    <property type="term" value="P:proteolysis"/>
    <property type="evidence" value="ECO:0007669"/>
    <property type="project" value="UniProtKB-KW"/>
</dbReference>
<evidence type="ECO:0000313" key="14">
    <source>
        <dbReference type="EMBL" id="TWT86866.1"/>
    </source>
</evidence>
<dbReference type="RefSeq" id="WP_146403003.1">
    <property type="nucleotide sequence ID" value="NZ_SJPQ01000004.1"/>
</dbReference>
<evidence type="ECO:0000256" key="6">
    <source>
        <dbReference type="ARBA" id="ARBA00022723"/>
    </source>
</evidence>
<protein>
    <submittedName>
        <fullName evidence="14">Peptidase family M50</fullName>
    </submittedName>
</protein>
<organism evidence="14 15">
    <name type="scientific">Pseudobythopirellula maris</name>
    <dbReference type="NCBI Taxonomy" id="2527991"/>
    <lineage>
        <taxon>Bacteria</taxon>
        <taxon>Pseudomonadati</taxon>
        <taxon>Planctomycetota</taxon>
        <taxon>Planctomycetia</taxon>
        <taxon>Pirellulales</taxon>
        <taxon>Lacipirellulaceae</taxon>
        <taxon>Pseudobythopirellula</taxon>
    </lineage>
</organism>
<evidence type="ECO:0000256" key="5">
    <source>
        <dbReference type="ARBA" id="ARBA00022692"/>
    </source>
</evidence>
<name>A0A5C5ZI04_9BACT</name>
<feature type="transmembrane region" description="Helical" evidence="12">
    <location>
        <begin position="20"/>
        <end position="40"/>
    </location>
</feature>
<gene>
    <name evidence="14" type="ORF">Mal64_36960</name>
</gene>
<evidence type="ECO:0000256" key="2">
    <source>
        <dbReference type="ARBA" id="ARBA00004141"/>
    </source>
</evidence>
<evidence type="ECO:0000256" key="8">
    <source>
        <dbReference type="ARBA" id="ARBA00022833"/>
    </source>
</evidence>
<feature type="transmembrane region" description="Helical" evidence="12">
    <location>
        <begin position="47"/>
        <end position="68"/>
    </location>
</feature>
<evidence type="ECO:0000256" key="7">
    <source>
        <dbReference type="ARBA" id="ARBA00022801"/>
    </source>
</evidence>
<evidence type="ECO:0000256" key="9">
    <source>
        <dbReference type="ARBA" id="ARBA00022989"/>
    </source>
</evidence>
<evidence type="ECO:0000256" key="3">
    <source>
        <dbReference type="ARBA" id="ARBA00007931"/>
    </source>
</evidence>
<proteinExistence type="inferred from homology"/>
<accession>A0A5C5ZI04</accession>
<dbReference type="InterPro" id="IPR008915">
    <property type="entry name" value="Peptidase_M50"/>
</dbReference>
<keyword evidence="4" id="KW-0645">Protease</keyword>
<feature type="transmembrane region" description="Helical" evidence="12">
    <location>
        <begin position="100"/>
        <end position="123"/>
    </location>
</feature>
<comment type="similarity">
    <text evidence="3">Belongs to the peptidase M50B family.</text>
</comment>
<comment type="caution">
    <text evidence="14">The sequence shown here is derived from an EMBL/GenBank/DDBJ whole genome shotgun (WGS) entry which is preliminary data.</text>
</comment>
<evidence type="ECO:0000256" key="1">
    <source>
        <dbReference type="ARBA" id="ARBA00001947"/>
    </source>
</evidence>
<dbReference type="PANTHER" id="PTHR39188:SF3">
    <property type="entry name" value="STAGE IV SPORULATION PROTEIN FB"/>
    <property type="match status" value="1"/>
</dbReference>
<evidence type="ECO:0000256" key="4">
    <source>
        <dbReference type="ARBA" id="ARBA00022670"/>
    </source>
</evidence>
<dbReference type="Pfam" id="PF02163">
    <property type="entry name" value="Peptidase_M50"/>
    <property type="match status" value="1"/>
</dbReference>
<evidence type="ECO:0000256" key="10">
    <source>
        <dbReference type="ARBA" id="ARBA00023049"/>
    </source>
</evidence>
<dbReference type="OrthoDB" id="166377at2"/>
<keyword evidence="9 12" id="KW-1133">Transmembrane helix</keyword>
<dbReference type="GO" id="GO:0016020">
    <property type="term" value="C:membrane"/>
    <property type="evidence" value="ECO:0007669"/>
    <property type="project" value="UniProtKB-SubCell"/>
</dbReference>
<keyword evidence="8" id="KW-0862">Zinc</keyword>
<evidence type="ECO:0000313" key="15">
    <source>
        <dbReference type="Proteomes" id="UP000315440"/>
    </source>
</evidence>
<evidence type="ECO:0000256" key="11">
    <source>
        <dbReference type="ARBA" id="ARBA00023136"/>
    </source>
</evidence>
<keyword evidence="11 12" id="KW-0472">Membrane</keyword>
<dbReference type="GO" id="GO:0008237">
    <property type="term" value="F:metallopeptidase activity"/>
    <property type="evidence" value="ECO:0007669"/>
    <property type="project" value="UniProtKB-KW"/>
</dbReference>
<evidence type="ECO:0000259" key="13">
    <source>
        <dbReference type="Pfam" id="PF02163"/>
    </source>
</evidence>
<dbReference type="EMBL" id="SJPQ01000004">
    <property type="protein sequence ID" value="TWT86866.1"/>
    <property type="molecule type" value="Genomic_DNA"/>
</dbReference>
<keyword evidence="7" id="KW-0378">Hydrolase</keyword>
<dbReference type="GO" id="GO:0046872">
    <property type="term" value="F:metal ion binding"/>
    <property type="evidence" value="ECO:0007669"/>
    <property type="project" value="UniProtKB-KW"/>
</dbReference>
<keyword evidence="15" id="KW-1185">Reference proteome</keyword>
<dbReference type="AlphaFoldDB" id="A0A5C5ZI04"/>
<evidence type="ECO:0000256" key="12">
    <source>
        <dbReference type="SAM" id="Phobius"/>
    </source>
</evidence>
<keyword evidence="10" id="KW-0482">Metalloprotease</keyword>